<dbReference type="Gene3D" id="2.130.10.10">
    <property type="entry name" value="YVTN repeat-like/Quinoprotein amine dehydrogenase"/>
    <property type="match status" value="1"/>
</dbReference>
<organism evidence="1 2">
    <name type="scientific">Mycolicibacterium obuense</name>
    <dbReference type="NCBI Taxonomy" id="1807"/>
    <lineage>
        <taxon>Bacteria</taxon>
        <taxon>Bacillati</taxon>
        <taxon>Actinomycetota</taxon>
        <taxon>Actinomycetes</taxon>
        <taxon>Mycobacteriales</taxon>
        <taxon>Mycobacteriaceae</taxon>
        <taxon>Mycolicibacterium</taxon>
    </lineage>
</organism>
<dbReference type="PATRIC" id="fig|1807.14.peg.931"/>
<dbReference type="InterPro" id="IPR015943">
    <property type="entry name" value="WD40/YVTN_repeat-like_dom_sf"/>
</dbReference>
<dbReference type="Proteomes" id="UP000036313">
    <property type="component" value="Unassembled WGS sequence"/>
</dbReference>
<evidence type="ECO:0008006" key="3">
    <source>
        <dbReference type="Google" id="ProtNLM"/>
    </source>
</evidence>
<comment type="caution">
    <text evidence="1">The sequence shown here is derived from an EMBL/GenBank/DDBJ whole genome shotgun (WGS) entry which is preliminary data.</text>
</comment>
<proteinExistence type="predicted"/>
<dbReference type="AlphaFoldDB" id="A0A0J6Z774"/>
<dbReference type="SUPFAM" id="SSF82171">
    <property type="entry name" value="DPP6 N-terminal domain-like"/>
    <property type="match status" value="1"/>
</dbReference>
<accession>A0A0J6Z774</accession>
<dbReference type="RefSeq" id="WP_131721982.1">
    <property type="nucleotide sequence ID" value="NZ_JYNU01000005.1"/>
</dbReference>
<sequence length="439" mass="48528">MISDKFKSWTEPSSSVKVYQITDGARPAIHRFYDTSPISPSGRYIALTEFPFDDRLPSPGDRARVFVVDLHTGDEVYSTTTAAWDTQVGAHAQWGKSDECVYFNKMDTESWIPYGVKVDIFKRIEQRLAFTVYMISPDGSRALSPCLRRIGIAQPGYGVMAPAEKIPRNDGASMEDGLFVVDTETGHARLLISFKDLLSRAGCVARPEPGGYYGFHVKWSPSGDRIMFIVRFKPESAGVGKTQNYLFTLNADGSDPVLALSPEAWEGGHHPNWCPDGRSIVMNLIHPRASSWRLRGANLATRIARKLGVRLFMNSRRLSFVKIDERGRKIDVAAPGIVGSGHPSIDPSSRLLVSDSYPSEEPAFGDGTVPIRGINLSTGEETCLIRIDTRPRYNGTNSEYRIDPHPAWELAGTRITFNGSVHGCRSVFVADLADLLSTL</sequence>
<reference evidence="1 2" key="1">
    <citation type="journal article" date="2015" name="Genome Biol. Evol.">
        <title>Characterization of Three Mycobacterium spp. with Potential Use in Bioremediation by Genome Sequencing and Comparative Genomics.</title>
        <authorList>
            <person name="Das S."/>
            <person name="Pettersson B.M."/>
            <person name="Behra P.R."/>
            <person name="Ramesh M."/>
            <person name="Dasgupta S."/>
            <person name="Bhattacharya A."/>
            <person name="Kirsebom L.A."/>
        </authorList>
    </citation>
    <scope>NUCLEOTIDE SEQUENCE [LARGE SCALE GENOMIC DNA]</scope>
    <source>
        <strain evidence="1 2">DSM 44075</strain>
    </source>
</reference>
<evidence type="ECO:0000313" key="1">
    <source>
        <dbReference type="EMBL" id="KMO80466.1"/>
    </source>
</evidence>
<gene>
    <name evidence="1" type="ORF">MOBUDSM44075_00930</name>
</gene>
<evidence type="ECO:0000313" key="2">
    <source>
        <dbReference type="Proteomes" id="UP000036313"/>
    </source>
</evidence>
<name>A0A0J6Z774_9MYCO</name>
<protein>
    <recommendedName>
        <fullName evidence="3">Translocation protein TolB</fullName>
    </recommendedName>
</protein>
<dbReference type="EMBL" id="JYNU01000005">
    <property type="protein sequence ID" value="KMO80466.1"/>
    <property type="molecule type" value="Genomic_DNA"/>
</dbReference>